<evidence type="ECO:0000313" key="3">
    <source>
        <dbReference type="Proteomes" id="UP001627154"/>
    </source>
</evidence>
<evidence type="ECO:0000256" key="1">
    <source>
        <dbReference type="SAM" id="MobiDB-lite"/>
    </source>
</evidence>
<organism evidence="2 3">
    <name type="scientific">Trichogramma kaykai</name>
    <dbReference type="NCBI Taxonomy" id="54128"/>
    <lineage>
        <taxon>Eukaryota</taxon>
        <taxon>Metazoa</taxon>
        <taxon>Ecdysozoa</taxon>
        <taxon>Arthropoda</taxon>
        <taxon>Hexapoda</taxon>
        <taxon>Insecta</taxon>
        <taxon>Pterygota</taxon>
        <taxon>Neoptera</taxon>
        <taxon>Endopterygota</taxon>
        <taxon>Hymenoptera</taxon>
        <taxon>Apocrita</taxon>
        <taxon>Proctotrupomorpha</taxon>
        <taxon>Chalcidoidea</taxon>
        <taxon>Trichogrammatidae</taxon>
        <taxon>Trichogramma</taxon>
    </lineage>
</organism>
<feature type="region of interest" description="Disordered" evidence="1">
    <location>
        <begin position="83"/>
        <end position="102"/>
    </location>
</feature>
<reference evidence="2 3" key="1">
    <citation type="journal article" date="2024" name="bioRxiv">
        <title>A reference genome for Trichogramma kaykai: A tiny desert-dwelling parasitoid wasp with competing sex-ratio distorters.</title>
        <authorList>
            <person name="Culotta J."/>
            <person name="Lindsey A.R."/>
        </authorList>
    </citation>
    <scope>NUCLEOTIDE SEQUENCE [LARGE SCALE GENOMIC DNA]</scope>
    <source>
        <strain evidence="2 3">KSX58</strain>
    </source>
</reference>
<accession>A0ABD2VYL4</accession>
<gene>
    <name evidence="2" type="ORF">TKK_018763</name>
</gene>
<proteinExistence type="predicted"/>
<dbReference type="AlphaFoldDB" id="A0ABD2VYL4"/>
<keyword evidence="3" id="KW-1185">Reference proteome</keyword>
<dbReference type="EMBL" id="JBJJXI010000153">
    <property type="protein sequence ID" value="KAL3385713.1"/>
    <property type="molecule type" value="Genomic_DNA"/>
</dbReference>
<feature type="compositionally biased region" description="Basic and acidic residues" evidence="1">
    <location>
        <begin position="83"/>
        <end position="97"/>
    </location>
</feature>
<protein>
    <submittedName>
        <fullName evidence="2">Uncharacterized protein</fullName>
    </submittedName>
</protein>
<evidence type="ECO:0000313" key="2">
    <source>
        <dbReference type="EMBL" id="KAL3385713.1"/>
    </source>
</evidence>
<dbReference type="Proteomes" id="UP001627154">
    <property type="component" value="Unassembled WGS sequence"/>
</dbReference>
<name>A0ABD2VYL4_9HYME</name>
<sequence length="138" mass="15702">MSDRQLCKNKRRRRKKKTFNGLLMLRGSLLLPSNIKSGLCFINPLTARKNSPCRSKGYLSDEIGQKGLNSHLLDHQKAVQKNCKDRGYASEKSKNESENQSEALGHEIIVPEVHFEFFSLKPKDLLSVKAKLMLQAFT</sequence>
<comment type="caution">
    <text evidence="2">The sequence shown here is derived from an EMBL/GenBank/DDBJ whole genome shotgun (WGS) entry which is preliminary data.</text>
</comment>